<evidence type="ECO:0000256" key="5">
    <source>
        <dbReference type="ARBA" id="ARBA00022741"/>
    </source>
</evidence>
<keyword evidence="4" id="KW-0808">Transferase</keyword>
<dbReference type="InterPro" id="IPR011712">
    <property type="entry name" value="Sig_transdc_His_kin_sub3_dim/P"/>
</dbReference>
<protein>
    <recommendedName>
        <fullName evidence="2">histidine kinase</fullName>
        <ecNumber evidence="2">2.7.13.3</ecNumber>
    </recommendedName>
</protein>
<dbReference type="InterPro" id="IPR036890">
    <property type="entry name" value="HATPase_C_sf"/>
</dbReference>
<reference evidence="12" key="1">
    <citation type="journal article" date="2019" name="Int. J. Syst. Evol. Microbiol.">
        <title>The Global Catalogue of Microorganisms (GCM) 10K type strain sequencing project: providing services to taxonomists for standard genome sequencing and annotation.</title>
        <authorList>
            <consortium name="The Broad Institute Genomics Platform"/>
            <consortium name="The Broad Institute Genome Sequencing Center for Infectious Disease"/>
            <person name="Wu L."/>
            <person name="Ma J."/>
        </authorList>
    </citation>
    <scope>NUCLEOTIDE SEQUENCE [LARGE SCALE GENOMIC DNA]</scope>
    <source>
        <strain evidence="12">CCM 7855</strain>
    </source>
</reference>
<evidence type="ECO:0000256" key="1">
    <source>
        <dbReference type="ARBA" id="ARBA00000085"/>
    </source>
</evidence>
<accession>A0ABQ1UBJ4</accession>
<evidence type="ECO:0000313" key="12">
    <source>
        <dbReference type="Proteomes" id="UP000632454"/>
    </source>
</evidence>
<dbReference type="InterPro" id="IPR055558">
    <property type="entry name" value="DUF7134"/>
</dbReference>
<evidence type="ECO:0000256" key="6">
    <source>
        <dbReference type="ARBA" id="ARBA00022777"/>
    </source>
</evidence>
<feature type="transmembrane region" description="Helical" evidence="9">
    <location>
        <begin position="115"/>
        <end position="132"/>
    </location>
</feature>
<keyword evidence="6 11" id="KW-0418">Kinase</keyword>
<feature type="transmembrane region" description="Helical" evidence="9">
    <location>
        <begin position="20"/>
        <end position="39"/>
    </location>
</feature>
<keyword evidence="12" id="KW-1185">Reference proteome</keyword>
<dbReference type="Gene3D" id="1.20.5.1930">
    <property type="match status" value="1"/>
</dbReference>
<comment type="caution">
    <text evidence="11">The sequence shown here is derived from an EMBL/GenBank/DDBJ whole genome shotgun (WGS) entry which is preliminary data.</text>
</comment>
<feature type="transmembrane region" description="Helical" evidence="9">
    <location>
        <begin position="88"/>
        <end position="108"/>
    </location>
</feature>
<dbReference type="Gene3D" id="3.30.565.10">
    <property type="entry name" value="Histidine kinase-like ATPase, C-terminal domain"/>
    <property type="match status" value="1"/>
</dbReference>
<proteinExistence type="predicted"/>
<feature type="transmembrane region" description="Helical" evidence="9">
    <location>
        <begin position="46"/>
        <end position="68"/>
    </location>
</feature>
<evidence type="ECO:0000259" key="10">
    <source>
        <dbReference type="SMART" id="SM00387"/>
    </source>
</evidence>
<keyword evidence="9" id="KW-0812">Transmembrane</keyword>
<evidence type="ECO:0000256" key="4">
    <source>
        <dbReference type="ARBA" id="ARBA00022679"/>
    </source>
</evidence>
<evidence type="ECO:0000256" key="2">
    <source>
        <dbReference type="ARBA" id="ARBA00012438"/>
    </source>
</evidence>
<keyword evidence="3" id="KW-0597">Phosphoprotein</keyword>
<evidence type="ECO:0000256" key="3">
    <source>
        <dbReference type="ARBA" id="ARBA00022553"/>
    </source>
</evidence>
<organism evidence="11 12">
    <name type="scientific">Williamsia phyllosphaerae</name>
    <dbReference type="NCBI Taxonomy" id="885042"/>
    <lineage>
        <taxon>Bacteria</taxon>
        <taxon>Bacillati</taxon>
        <taxon>Actinomycetota</taxon>
        <taxon>Actinomycetes</taxon>
        <taxon>Mycobacteriales</taxon>
        <taxon>Nocardiaceae</taxon>
        <taxon>Williamsia</taxon>
    </lineage>
</organism>
<dbReference type="InterPro" id="IPR050482">
    <property type="entry name" value="Sensor_HK_TwoCompSys"/>
</dbReference>
<name>A0ABQ1UBJ4_9NOCA</name>
<evidence type="ECO:0000313" key="11">
    <source>
        <dbReference type="EMBL" id="GGF13462.1"/>
    </source>
</evidence>
<evidence type="ECO:0000256" key="8">
    <source>
        <dbReference type="ARBA" id="ARBA00023012"/>
    </source>
</evidence>
<feature type="domain" description="Histidine kinase/HSP90-like ATPase" evidence="10">
    <location>
        <begin position="274"/>
        <end position="382"/>
    </location>
</feature>
<sequence length="384" mass="40226">MAAAVFVYNLPVQGAYLPDGVPFATGVLIAVGLCAPYVVHRDHPRGSFLGVVAAALVQLSLNVGPLPADVMLVLSVFGVAAHCGRRTSLAATVVAIVITCVATTRWGIGTTGSTVIGMVTVGAIMVAAWTWGSVIGRRRVYVDGLESRAAELEWDRDEQARIATQVERARIAREIHDIVSHSLSVVVVLADGASHAVRTDPAAAERALRDLGKTGRDALADMRRMLGVLRDDEPGSDVPQPNLARLSELVDSVSLPGVAVHLATAGAVRTLPAGTELAAYRIVQEALTNVRKHAGPAVTRVDVVLRFDDELEIRVTDDGGRVAAASEVDENTSAASISGAATGTGHGLLGMRERVRVHGGTMRAGTRDVGGFEVVVSLPIGDER</sequence>
<dbReference type="GO" id="GO:0016301">
    <property type="term" value="F:kinase activity"/>
    <property type="evidence" value="ECO:0007669"/>
    <property type="project" value="UniProtKB-KW"/>
</dbReference>
<keyword evidence="8" id="KW-0902">Two-component regulatory system</keyword>
<dbReference type="SUPFAM" id="SSF55874">
    <property type="entry name" value="ATPase domain of HSP90 chaperone/DNA topoisomerase II/histidine kinase"/>
    <property type="match status" value="1"/>
</dbReference>
<dbReference type="PANTHER" id="PTHR24421:SF10">
    <property type="entry name" value="NITRATE_NITRITE SENSOR PROTEIN NARQ"/>
    <property type="match status" value="1"/>
</dbReference>
<dbReference type="EC" id="2.7.13.3" evidence="2"/>
<dbReference type="Pfam" id="PF02518">
    <property type="entry name" value="HATPase_c"/>
    <property type="match status" value="1"/>
</dbReference>
<keyword evidence="9" id="KW-0472">Membrane</keyword>
<keyword evidence="5" id="KW-0547">Nucleotide-binding</keyword>
<gene>
    <name evidence="11" type="ORF">GCM10007298_06790</name>
</gene>
<dbReference type="CDD" id="cd16917">
    <property type="entry name" value="HATPase_UhpB-NarQ-NarX-like"/>
    <property type="match status" value="1"/>
</dbReference>
<evidence type="ECO:0000256" key="9">
    <source>
        <dbReference type="SAM" id="Phobius"/>
    </source>
</evidence>
<dbReference type="Pfam" id="PF23539">
    <property type="entry name" value="DUF7134"/>
    <property type="match status" value="1"/>
</dbReference>
<dbReference type="EMBL" id="BMCS01000001">
    <property type="protein sequence ID" value="GGF13462.1"/>
    <property type="molecule type" value="Genomic_DNA"/>
</dbReference>
<comment type="catalytic activity">
    <reaction evidence="1">
        <text>ATP + protein L-histidine = ADP + protein N-phospho-L-histidine.</text>
        <dbReference type="EC" id="2.7.13.3"/>
    </reaction>
</comment>
<dbReference type="SMART" id="SM00387">
    <property type="entry name" value="HATPase_c"/>
    <property type="match status" value="1"/>
</dbReference>
<evidence type="ECO:0000256" key="7">
    <source>
        <dbReference type="ARBA" id="ARBA00022840"/>
    </source>
</evidence>
<dbReference type="Pfam" id="PF07730">
    <property type="entry name" value="HisKA_3"/>
    <property type="match status" value="1"/>
</dbReference>
<keyword evidence="7" id="KW-0067">ATP-binding</keyword>
<dbReference type="PANTHER" id="PTHR24421">
    <property type="entry name" value="NITRATE/NITRITE SENSOR PROTEIN NARX-RELATED"/>
    <property type="match status" value="1"/>
</dbReference>
<dbReference type="InterPro" id="IPR003594">
    <property type="entry name" value="HATPase_dom"/>
</dbReference>
<dbReference type="Proteomes" id="UP000632454">
    <property type="component" value="Unassembled WGS sequence"/>
</dbReference>
<keyword evidence="9" id="KW-1133">Transmembrane helix</keyword>